<feature type="compositionally biased region" description="Polar residues" evidence="5">
    <location>
        <begin position="168"/>
        <end position="181"/>
    </location>
</feature>
<feature type="region of interest" description="Disordered" evidence="5">
    <location>
        <begin position="158"/>
        <end position="184"/>
    </location>
</feature>
<keyword evidence="2" id="KW-0238">DNA-binding</keyword>
<feature type="region of interest" description="Disordered" evidence="5">
    <location>
        <begin position="290"/>
        <end position="346"/>
    </location>
</feature>
<evidence type="ECO:0000256" key="4">
    <source>
        <dbReference type="ARBA" id="ARBA00023242"/>
    </source>
</evidence>
<dbReference type="EMBL" id="CM001886">
    <property type="protein sequence ID" value="EOY14687.1"/>
    <property type="molecule type" value="Genomic_DNA"/>
</dbReference>
<evidence type="ECO:0000313" key="7">
    <source>
        <dbReference type="EMBL" id="EOY14687.1"/>
    </source>
</evidence>
<dbReference type="GO" id="GO:0006355">
    <property type="term" value="P:regulation of DNA-templated transcription"/>
    <property type="evidence" value="ECO:0007669"/>
    <property type="project" value="InterPro"/>
</dbReference>
<dbReference type="InParanoid" id="A0A061FDD9"/>
<protein>
    <submittedName>
        <fullName evidence="7">NAC domain-containing protein 72, putative isoform 1</fullName>
    </submittedName>
</protein>
<organism evidence="7 8">
    <name type="scientific">Theobroma cacao</name>
    <name type="common">Cacao</name>
    <name type="synonym">Cocoa</name>
    <dbReference type="NCBI Taxonomy" id="3641"/>
    <lineage>
        <taxon>Eukaryota</taxon>
        <taxon>Viridiplantae</taxon>
        <taxon>Streptophyta</taxon>
        <taxon>Embryophyta</taxon>
        <taxon>Tracheophyta</taxon>
        <taxon>Spermatophyta</taxon>
        <taxon>Magnoliopsida</taxon>
        <taxon>eudicotyledons</taxon>
        <taxon>Gunneridae</taxon>
        <taxon>Pentapetalae</taxon>
        <taxon>rosids</taxon>
        <taxon>malvids</taxon>
        <taxon>Malvales</taxon>
        <taxon>Malvaceae</taxon>
        <taxon>Byttnerioideae</taxon>
        <taxon>Theobroma</taxon>
    </lineage>
</organism>
<dbReference type="Gramene" id="EOY14688">
    <property type="protein sequence ID" value="EOY14688"/>
    <property type="gene ID" value="TCM_033990"/>
</dbReference>
<dbReference type="Proteomes" id="UP000026915">
    <property type="component" value="Chromosome 8"/>
</dbReference>
<dbReference type="EMBL" id="CM001886">
    <property type="protein sequence ID" value="EOY14688.1"/>
    <property type="molecule type" value="Genomic_DNA"/>
</dbReference>
<dbReference type="Gene3D" id="2.170.150.80">
    <property type="entry name" value="NAC domain"/>
    <property type="match status" value="1"/>
</dbReference>
<feature type="domain" description="NAC" evidence="6">
    <location>
        <begin position="9"/>
        <end position="140"/>
    </location>
</feature>
<feature type="compositionally biased region" description="Low complexity" evidence="5">
    <location>
        <begin position="220"/>
        <end position="238"/>
    </location>
</feature>
<evidence type="ECO:0000313" key="8">
    <source>
        <dbReference type="Proteomes" id="UP000026915"/>
    </source>
</evidence>
<dbReference type="Pfam" id="PF02365">
    <property type="entry name" value="NAM"/>
    <property type="match status" value="1"/>
</dbReference>
<feature type="compositionally biased region" description="Low complexity" evidence="5">
    <location>
        <begin position="290"/>
        <end position="299"/>
    </location>
</feature>
<evidence type="ECO:0000256" key="2">
    <source>
        <dbReference type="ARBA" id="ARBA00023125"/>
    </source>
</evidence>
<evidence type="ECO:0000256" key="1">
    <source>
        <dbReference type="ARBA" id="ARBA00023015"/>
    </source>
</evidence>
<accession>A0A061FDD9</accession>
<feature type="compositionally biased region" description="Low complexity" evidence="5">
    <location>
        <begin position="326"/>
        <end position="337"/>
    </location>
</feature>
<evidence type="ECO:0000256" key="3">
    <source>
        <dbReference type="ARBA" id="ARBA00023163"/>
    </source>
</evidence>
<evidence type="ECO:0000259" key="6">
    <source>
        <dbReference type="PROSITE" id="PS51005"/>
    </source>
</evidence>
<dbReference type="OMA" id="DYKNLCT"/>
<dbReference type="GO" id="GO:0003677">
    <property type="term" value="F:DNA binding"/>
    <property type="evidence" value="ECO:0007669"/>
    <property type="project" value="UniProtKB-KW"/>
</dbReference>
<keyword evidence="8" id="KW-1185">Reference proteome</keyword>
<keyword evidence="3" id="KW-0804">Transcription</keyword>
<dbReference type="eggNOG" id="ENOG502RXX2">
    <property type="taxonomic scope" value="Eukaryota"/>
</dbReference>
<dbReference type="PANTHER" id="PTHR31719">
    <property type="entry name" value="NAC TRANSCRIPTION FACTOR 56"/>
    <property type="match status" value="1"/>
</dbReference>
<dbReference type="AlphaFoldDB" id="A0A061FDD9"/>
<dbReference type="STRING" id="3641.A0A061FDD9"/>
<proteinExistence type="predicted"/>
<evidence type="ECO:0000256" key="5">
    <source>
        <dbReference type="SAM" id="MobiDB-lite"/>
    </source>
</evidence>
<dbReference type="InterPro" id="IPR003441">
    <property type="entry name" value="NAC-dom"/>
</dbReference>
<dbReference type="SUPFAM" id="SSF101941">
    <property type="entry name" value="NAC domain"/>
    <property type="match status" value="1"/>
</dbReference>
<dbReference type="HOGENOM" id="CLU_065696_0_0_1"/>
<gene>
    <name evidence="7" type="ORF">TCM_033990</name>
</gene>
<sequence length="361" mass="39771">MANPAASRPADNIGFNCTHEEFFTWFNKYTSGSPLPSNVIDDNPYRYRPQNLPKNFWFLISSNENIDVEHGFWETKEEAREVFSNSDIIGWKTTLEYYEGQVPYGRKTEYVMQVFSITQKILSDDNEKKEKSSMCRLSLFHEMQKTVCSAGVETETRNHLTQPPVLDANSSTRRVSSSNPEVNKHDAVAGRLPVPEHHGENLNEMDSFSGGVGFLELDDLNSPASPSSSSDNSSAMSLSSGECFDAMALLQDLEDPVIEQKDEGKKLNVSASKKLDEVVIVPPTLGSVVSVEGSNSGSDESFKTAGSAPVSASKHAKGDQRGEGPSSSSDSHMAASAGGRKRVPFRGMKKLRKKYLCFMPF</sequence>
<dbReference type="Gramene" id="EOY14687">
    <property type="protein sequence ID" value="EOY14687"/>
    <property type="gene ID" value="TCM_033990"/>
</dbReference>
<name>A0A061FDD9_THECC</name>
<keyword evidence="4" id="KW-0539">Nucleus</keyword>
<keyword evidence="1" id="KW-0805">Transcription regulation</keyword>
<dbReference type="PROSITE" id="PS51005">
    <property type="entry name" value="NAC"/>
    <property type="match status" value="1"/>
</dbReference>
<dbReference type="InterPro" id="IPR036093">
    <property type="entry name" value="NAC_dom_sf"/>
</dbReference>
<reference evidence="7 8" key="1">
    <citation type="journal article" date="2013" name="Genome Biol.">
        <title>The genome sequence of the most widely cultivated cacao type and its use to identify candidate genes regulating pod color.</title>
        <authorList>
            <person name="Motamayor J.C."/>
            <person name="Mockaitis K."/>
            <person name="Schmutz J."/>
            <person name="Haiminen N."/>
            <person name="Iii D.L."/>
            <person name="Cornejo O."/>
            <person name="Findley S.D."/>
            <person name="Zheng P."/>
            <person name="Utro F."/>
            <person name="Royaert S."/>
            <person name="Saski C."/>
            <person name="Jenkins J."/>
            <person name="Podicheti R."/>
            <person name="Zhao M."/>
            <person name="Scheffler B.E."/>
            <person name="Stack J.C."/>
            <person name="Feltus F.A."/>
            <person name="Mustiga G.M."/>
            <person name="Amores F."/>
            <person name="Phillips W."/>
            <person name="Marelli J.P."/>
            <person name="May G.D."/>
            <person name="Shapiro H."/>
            <person name="Ma J."/>
            <person name="Bustamante C.D."/>
            <person name="Schnell R.J."/>
            <person name="Main D."/>
            <person name="Gilbert D."/>
            <person name="Parida L."/>
            <person name="Kuhn D.N."/>
        </authorList>
    </citation>
    <scope>NUCLEOTIDE SEQUENCE [LARGE SCALE GENOMIC DNA]</scope>
    <source>
        <strain evidence="8">cv. Matina 1-6</strain>
    </source>
</reference>
<dbReference type="PANTHER" id="PTHR31719:SF43">
    <property type="entry name" value="NAC TRANSCRIPTION FACTOR 56"/>
    <property type="match status" value="1"/>
</dbReference>
<feature type="region of interest" description="Disordered" evidence="5">
    <location>
        <begin position="219"/>
        <end position="238"/>
    </location>
</feature>